<dbReference type="SUPFAM" id="SSF48403">
    <property type="entry name" value="Ankyrin repeat"/>
    <property type="match status" value="2"/>
</dbReference>
<feature type="repeat" description="ANK" evidence="12">
    <location>
        <begin position="271"/>
        <end position="303"/>
    </location>
</feature>
<keyword evidence="5" id="KW-0677">Repeat</keyword>
<evidence type="ECO:0000256" key="6">
    <source>
        <dbReference type="ARBA" id="ARBA00022989"/>
    </source>
</evidence>
<evidence type="ECO:0000256" key="1">
    <source>
        <dbReference type="ARBA" id="ARBA00004141"/>
    </source>
</evidence>
<proteinExistence type="predicted"/>
<feature type="repeat" description="ANK" evidence="12">
    <location>
        <begin position="238"/>
        <end position="270"/>
    </location>
</feature>
<feature type="repeat" description="ANK" evidence="12">
    <location>
        <begin position="339"/>
        <end position="371"/>
    </location>
</feature>
<dbReference type="SMART" id="SM00248">
    <property type="entry name" value="ANK"/>
    <property type="match status" value="9"/>
</dbReference>
<dbReference type="PANTHER" id="PTHR47143">
    <property type="entry name" value="TRANSIENT RECEPTOR POTENTIAL CATION CHANNEL PROTEIN PAINLESS"/>
    <property type="match status" value="1"/>
</dbReference>
<dbReference type="Proteomes" id="UP000792457">
    <property type="component" value="Unassembled WGS sequence"/>
</dbReference>
<evidence type="ECO:0000256" key="13">
    <source>
        <dbReference type="SAM" id="Phobius"/>
    </source>
</evidence>
<evidence type="ECO:0000256" key="7">
    <source>
        <dbReference type="ARBA" id="ARBA00023043"/>
    </source>
</evidence>
<evidence type="ECO:0000256" key="11">
    <source>
        <dbReference type="ARBA" id="ARBA00023303"/>
    </source>
</evidence>
<dbReference type="PANTHER" id="PTHR47143:SF1">
    <property type="entry name" value="ION_TRANS DOMAIN-CONTAINING PROTEIN"/>
    <property type="match status" value="1"/>
</dbReference>
<keyword evidence="10" id="KW-0325">Glycoprotein</keyword>
<keyword evidence="7 12" id="KW-0040">ANK repeat</keyword>
<reference evidence="15" key="2">
    <citation type="submission" date="2017-10" db="EMBL/GenBank/DDBJ databases">
        <title>Ladona fulva Genome sequencing and assembly.</title>
        <authorList>
            <person name="Murali S."/>
            <person name="Richards S."/>
            <person name="Bandaranaike D."/>
            <person name="Bellair M."/>
            <person name="Blankenburg K."/>
            <person name="Chao H."/>
            <person name="Dinh H."/>
            <person name="Doddapaneni H."/>
            <person name="Dugan-Rocha S."/>
            <person name="Elkadiri S."/>
            <person name="Gnanaolivu R."/>
            <person name="Hernandez B."/>
            <person name="Skinner E."/>
            <person name="Javaid M."/>
            <person name="Lee S."/>
            <person name="Li M."/>
            <person name="Ming W."/>
            <person name="Munidasa M."/>
            <person name="Muniz J."/>
            <person name="Nguyen L."/>
            <person name="Hughes D."/>
            <person name="Osuji N."/>
            <person name="Pu L.-L."/>
            <person name="Puazo M."/>
            <person name="Qu C."/>
            <person name="Quiroz J."/>
            <person name="Raj R."/>
            <person name="Weissenberger G."/>
            <person name="Xin Y."/>
            <person name="Zou X."/>
            <person name="Han Y."/>
            <person name="Worley K."/>
            <person name="Muzny D."/>
            <person name="Gibbs R."/>
        </authorList>
    </citation>
    <scope>NUCLEOTIDE SEQUENCE</scope>
    <source>
        <strain evidence="15">Sampled in the wild</strain>
    </source>
</reference>
<feature type="repeat" description="ANK" evidence="12">
    <location>
        <begin position="169"/>
        <end position="201"/>
    </location>
</feature>
<dbReference type="GO" id="GO:0034703">
    <property type="term" value="C:cation channel complex"/>
    <property type="evidence" value="ECO:0007669"/>
    <property type="project" value="UniProtKB-ARBA"/>
</dbReference>
<accession>A0A8K0K2D4</accession>
<feature type="transmembrane region" description="Helical" evidence="13">
    <location>
        <begin position="734"/>
        <end position="756"/>
    </location>
</feature>
<dbReference type="InterPro" id="IPR005821">
    <property type="entry name" value="Ion_trans_dom"/>
</dbReference>
<keyword evidence="9 13" id="KW-0472">Membrane</keyword>
<evidence type="ECO:0000259" key="14">
    <source>
        <dbReference type="Pfam" id="PF00520"/>
    </source>
</evidence>
<dbReference type="EMBL" id="KZ308309">
    <property type="protein sequence ID" value="KAG8227042.1"/>
    <property type="molecule type" value="Genomic_DNA"/>
</dbReference>
<evidence type="ECO:0000256" key="8">
    <source>
        <dbReference type="ARBA" id="ARBA00023065"/>
    </source>
</evidence>
<comment type="subcellular location">
    <subcellularLocation>
        <location evidence="1">Membrane</location>
        <topology evidence="1">Multi-pass membrane protein</topology>
    </subcellularLocation>
</comment>
<dbReference type="Pfam" id="PF00023">
    <property type="entry name" value="Ank"/>
    <property type="match status" value="3"/>
</dbReference>
<gene>
    <name evidence="15" type="ORF">J437_LFUL013829</name>
</gene>
<dbReference type="GO" id="GO:0005216">
    <property type="term" value="F:monoatomic ion channel activity"/>
    <property type="evidence" value="ECO:0007669"/>
    <property type="project" value="InterPro"/>
</dbReference>
<evidence type="ECO:0000256" key="12">
    <source>
        <dbReference type="PROSITE-ProRule" id="PRU00023"/>
    </source>
</evidence>
<keyword evidence="6 13" id="KW-1133">Transmembrane helix</keyword>
<evidence type="ECO:0000256" key="4">
    <source>
        <dbReference type="ARBA" id="ARBA00022692"/>
    </source>
</evidence>
<evidence type="ECO:0000256" key="3">
    <source>
        <dbReference type="ARBA" id="ARBA00022606"/>
    </source>
</evidence>
<sequence>MDRRTSMTVVERIPSKQPSSLRYKSVTPSLLKRWKSRKQNDLMPARDSIDGGGFSNDALSSGDEMYLGDLVEKGEVEIHHEIADVLSVRICKDRVRHSLIDRMRRLMGSSGVKFLEALETNAEDPEVLATYTIASKKVIFLWATFVGRTDLVVKMLDEGIGVDTRDEETGLGPLHLCALAGDVTVAKALISKKADVNSVSLGRNQLLLRPVHCASLGNSPEILRLLLSSGAELAAEREEETALGYAVRANSTECLRALVEAGASVNSFGVRGYAPLHVAAELSHMDCVPILLAAEANLNEKTQDHNGYTPLHILASDGDTEGIRVLIKAGANPLAVDSRGQTPLHLCAKAQAADAVVELLRAGADPNVQDLEGRTPLHVAVSGRRRPAFSVPAVETVTALLKAKADPCVLDSYSRAPLHLAAMNELPGCVDALIRGGADLTARSSHPSEDASCGWWERLCCRASGKDEGPSTLGVVARRTPACLQTVVEILDSAITLSDHDDPESPPRREVEVRLDFRALIRHGGGRETRFMKTMVDEGQEENLLEHPLCRAFLHLKWNRVRKFYLARILFCTLFVLNFSFYGIVTNGCIPEQGENVTSDNIISTGNATGAEEECTTSEIAAFSKKYHLIDVAHYALCILIVLEIIRKGLGILGSTVSIRHYVFQPQNILEWISVTGAVIVCVHKGISGKNESWVRPIGSVSLLCAWIDLLSVVGHLPSLAAYVHMYTTVLKEFYRLLLAYGCLLIGFMISFNIIFPGDNQFPTSLLSFVKVLIFATGELSEDLLKNPESRFIDTLVPTFLFVTFILLITVAMMNLLVGIAVHDIQGLQRTAGLTGLVQQTELVAYVESALFTGADSNSGPNSKFRLLRMLRRSALVSPSAYRVVLSVRPCDPRDHRLPPSISTDALEVARRRNKLRQMASEGTSTSADTFSAQSNLSRWCRRCGAQSASFRSVGERWSADGKMAKEELIKVSKEVSELKKNLEKMASSLETLITLSFKKKHSITENVLE</sequence>
<keyword evidence="4 13" id="KW-0812">Transmembrane</keyword>
<dbReference type="InterPro" id="IPR036770">
    <property type="entry name" value="Ankyrin_rpt-contain_sf"/>
</dbReference>
<feature type="repeat" description="ANK" evidence="12">
    <location>
        <begin position="306"/>
        <end position="338"/>
    </location>
</feature>
<name>A0A8K0K2D4_LADFU</name>
<dbReference type="Pfam" id="PF00520">
    <property type="entry name" value="Ion_trans"/>
    <property type="match status" value="1"/>
</dbReference>
<organism evidence="15 16">
    <name type="scientific">Ladona fulva</name>
    <name type="common">Scarce chaser dragonfly</name>
    <name type="synonym">Libellula fulva</name>
    <dbReference type="NCBI Taxonomy" id="123851"/>
    <lineage>
        <taxon>Eukaryota</taxon>
        <taxon>Metazoa</taxon>
        <taxon>Ecdysozoa</taxon>
        <taxon>Arthropoda</taxon>
        <taxon>Hexapoda</taxon>
        <taxon>Insecta</taxon>
        <taxon>Pterygota</taxon>
        <taxon>Palaeoptera</taxon>
        <taxon>Odonata</taxon>
        <taxon>Epiprocta</taxon>
        <taxon>Anisoptera</taxon>
        <taxon>Libelluloidea</taxon>
        <taxon>Libellulidae</taxon>
        <taxon>Ladona</taxon>
    </lineage>
</organism>
<dbReference type="Pfam" id="PF12796">
    <property type="entry name" value="Ank_2"/>
    <property type="match status" value="2"/>
</dbReference>
<feature type="transmembrane region" description="Helical" evidence="13">
    <location>
        <begin position="565"/>
        <end position="585"/>
    </location>
</feature>
<protein>
    <recommendedName>
        <fullName evidence="14">Ion transport domain-containing protein</fullName>
    </recommendedName>
</protein>
<dbReference type="OrthoDB" id="7464126at2759"/>
<feature type="domain" description="Ion transport" evidence="14">
    <location>
        <begin position="628"/>
        <end position="831"/>
    </location>
</feature>
<keyword evidence="16" id="KW-1185">Reference proteome</keyword>
<dbReference type="PROSITE" id="PS50088">
    <property type="entry name" value="ANK_REPEAT"/>
    <property type="match status" value="7"/>
</dbReference>
<dbReference type="AlphaFoldDB" id="A0A8K0K2D4"/>
<keyword evidence="2" id="KW-0813">Transport</keyword>
<feature type="transmembrane region" description="Helical" evidence="13">
    <location>
        <begin position="800"/>
        <end position="822"/>
    </location>
</feature>
<evidence type="ECO:0000256" key="10">
    <source>
        <dbReference type="ARBA" id="ARBA00023180"/>
    </source>
</evidence>
<keyword evidence="3" id="KW-0716">Sensory transduction</keyword>
<comment type="caution">
    <text evidence="15">The sequence shown here is derived from an EMBL/GenBank/DDBJ whole genome shotgun (WGS) entry which is preliminary data.</text>
</comment>
<evidence type="ECO:0000256" key="9">
    <source>
        <dbReference type="ARBA" id="ARBA00023136"/>
    </source>
</evidence>
<dbReference type="Gene3D" id="1.25.40.20">
    <property type="entry name" value="Ankyrin repeat-containing domain"/>
    <property type="match status" value="3"/>
</dbReference>
<dbReference type="PROSITE" id="PS50297">
    <property type="entry name" value="ANK_REP_REGION"/>
    <property type="match status" value="6"/>
</dbReference>
<keyword evidence="11" id="KW-0407">Ion channel</keyword>
<dbReference type="InterPro" id="IPR052076">
    <property type="entry name" value="TRP_cation_channel"/>
</dbReference>
<feature type="repeat" description="ANK" evidence="12">
    <location>
        <begin position="372"/>
        <end position="412"/>
    </location>
</feature>
<reference evidence="15" key="1">
    <citation type="submission" date="2013-04" db="EMBL/GenBank/DDBJ databases">
        <authorList>
            <person name="Qu J."/>
            <person name="Murali S.C."/>
            <person name="Bandaranaike D."/>
            <person name="Bellair M."/>
            <person name="Blankenburg K."/>
            <person name="Chao H."/>
            <person name="Dinh H."/>
            <person name="Doddapaneni H."/>
            <person name="Downs B."/>
            <person name="Dugan-Rocha S."/>
            <person name="Elkadiri S."/>
            <person name="Gnanaolivu R.D."/>
            <person name="Hernandez B."/>
            <person name="Javaid M."/>
            <person name="Jayaseelan J.C."/>
            <person name="Lee S."/>
            <person name="Li M."/>
            <person name="Ming W."/>
            <person name="Munidasa M."/>
            <person name="Muniz J."/>
            <person name="Nguyen L."/>
            <person name="Ongeri F."/>
            <person name="Osuji N."/>
            <person name="Pu L.-L."/>
            <person name="Puazo M."/>
            <person name="Qu C."/>
            <person name="Quiroz J."/>
            <person name="Raj R."/>
            <person name="Weissenberger G."/>
            <person name="Xin Y."/>
            <person name="Zou X."/>
            <person name="Han Y."/>
            <person name="Richards S."/>
            <person name="Worley K."/>
            <person name="Muzny D."/>
            <person name="Gibbs R."/>
        </authorList>
    </citation>
    <scope>NUCLEOTIDE SEQUENCE</scope>
    <source>
        <strain evidence="15">Sampled in the wild</strain>
    </source>
</reference>
<dbReference type="InterPro" id="IPR002110">
    <property type="entry name" value="Ankyrin_rpt"/>
</dbReference>
<evidence type="ECO:0000256" key="2">
    <source>
        <dbReference type="ARBA" id="ARBA00022448"/>
    </source>
</evidence>
<evidence type="ECO:0000256" key="5">
    <source>
        <dbReference type="ARBA" id="ARBA00022737"/>
    </source>
</evidence>
<feature type="repeat" description="ANK" evidence="12">
    <location>
        <begin position="413"/>
        <end position="445"/>
    </location>
</feature>
<evidence type="ECO:0000313" key="16">
    <source>
        <dbReference type="Proteomes" id="UP000792457"/>
    </source>
</evidence>
<evidence type="ECO:0000313" key="15">
    <source>
        <dbReference type="EMBL" id="KAG8227042.1"/>
    </source>
</evidence>
<keyword evidence="8" id="KW-0406">Ion transport</keyword>